<dbReference type="EMBL" id="QDEB01013647">
    <property type="protein sequence ID" value="RZC41840.1"/>
    <property type="molecule type" value="Genomic_DNA"/>
</dbReference>
<proteinExistence type="predicted"/>
<evidence type="ECO:0000313" key="2">
    <source>
        <dbReference type="EMBL" id="RZC41840.1"/>
    </source>
</evidence>
<organism evidence="2 3">
    <name type="scientific">Asbolus verrucosus</name>
    <name type="common">Desert ironclad beetle</name>
    <dbReference type="NCBI Taxonomy" id="1661398"/>
    <lineage>
        <taxon>Eukaryota</taxon>
        <taxon>Metazoa</taxon>
        <taxon>Ecdysozoa</taxon>
        <taxon>Arthropoda</taxon>
        <taxon>Hexapoda</taxon>
        <taxon>Insecta</taxon>
        <taxon>Pterygota</taxon>
        <taxon>Neoptera</taxon>
        <taxon>Endopterygota</taxon>
        <taxon>Coleoptera</taxon>
        <taxon>Polyphaga</taxon>
        <taxon>Cucujiformia</taxon>
        <taxon>Tenebrionidae</taxon>
        <taxon>Pimeliinae</taxon>
        <taxon>Asbolus</taxon>
    </lineage>
</organism>
<name>A0A482W9I4_ASBVE</name>
<evidence type="ECO:0000313" key="3">
    <source>
        <dbReference type="Proteomes" id="UP000292052"/>
    </source>
</evidence>
<accession>A0A482W9I4</accession>
<evidence type="ECO:0000256" key="1">
    <source>
        <dbReference type="SAM" id="MobiDB-lite"/>
    </source>
</evidence>
<feature type="region of interest" description="Disordered" evidence="1">
    <location>
        <begin position="1"/>
        <end position="23"/>
    </location>
</feature>
<gene>
    <name evidence="2" type="ORF">BDFB_013425</name>
</gene>
<reference evidence="2 3" key="1">
    <citation type="submission" date="2017-03" db="EMBL/GenBank/DDBJ databases">
        <title>Genome of the blue death feigning beetle - Asbolus verrucosus.</title>
        <authorList>
            <person name="Rider S.D."/>
        </authorList>
    </citation>
    <scope>NUCLEOTIDE SEQUENCE [LARGE SCALE GENOMIC DNA]</scope>
    <source>
        <strain evidence="2">Butters</strain>
        <tissue evidence="2">Head and leg muscle</tissue>
    </source>
</reference>
<dbReference type="AlphaFoldDB" id="A0A482W9I4"/>
<sequence length="110" mass="12790">MNVRQGKDYESQQQQSRTSFLIEDILYRPKDEQDDGYRMKVEDKVFQQPKVAEKRQDKSAYGYFQPNVVQNSCVQGFQPPENGYIQVMGALGAYLGTPYKTMTDPYFLTQ</sequence>
<dbReference type="OrthoDB" id="6159439at2759"/>
<protein>
    <submittedName>
        <fullName evidence="2">Uncharacterized protein</fullName>
    </submittedName>
</protein>
<feature type="compositionally biased region" description="Basic and acidic residues" evidence="1">
    <location>
        <begin position="1"/>
        <end position="10"/>
    </location>
</feature>
<feature type="non-terminal residue" evidence="2">
    <location>
        <position position="110"/>
    </location>
</feature>
<keyword evidence="3" id="KW-1185">Reference proteome</keyword>
<dbReference type="Proteomes" id="UP000292052">
    <property type="component" value="Unassembled WGS sequence"/>
</dbReference>
<comment type="caution">
    <text evidence="2">The sequence shown here is derived from an EMBL/GenBank/DDBJ whole genome shotgun (WGS) entry which is preliminary data.</text>
</comment>